<accession>A0A7W9E5S9</accession>
<sequence>MRKNSSSEPVVPVDLPIADRLAAAVKRYGEPAVIERSIALLKGENAGEDFLLYVGGDHAKGILDGAPSLYWPELWGARALMHVWSESANEAVIAGLDNQSWRVREMCAKVILLRKLHCLKRLVRLSTDEVPRVRAAAVHALAALGTVEHLPTIVQRLKDPDVEVRRAAQQSRDALTARLGLPTAPDSHSPAATAAAAEAAEVKTEAPSAEAPDAE</sequence>
<comment type="caution">
    <text evidence="2">The sequence shown here is derived from an EMBL/GenBank/DDBJ whole genome shotgun (WGS) entry which is preliminary data.</text>
</comment>
<dbReference type="RefSeq" id="WP_052541962.1">
    <property type="nucleotide sequence ID" value="NZ_JACHBQ010000001.1"/>
</dbReference>
<evidence type="ECO:0000313" key="2">
    <source>
        <dbReference type="EMBL" id="MBB5642729.1"/>
    </source>
</evidence>
<feature type="region of interest" description="Disordered" evidence="1">
    <location>
        <begin position="175"/>
        <end position="215"/>
    </location>
</feature>
<dbReference type="Proteomes" id="UP000561726">
    <property type="component" value="Unassembled WGS sequence"/>
</dbReference>
<dbReference type="OrthoDB" id="3386844at2"/>
<protein>
    <recommendedName>
        <fullName evidence="4">HEAT repeat-containing protein</fullName>
    </recommendedName>
</protein>
<dbReference type="SUPFAM" id="SSF48371">
    <property type="entry name" value="ARM repeat"/>
    <property type="match status" value="1"/>
</dbReference>
<evidence type="ECO:0000313" key="3">
    <source>
        <dbReference type="Proteomes" id="UP000561726"/>
    </source>
</evidence>
<proteinExistence type="predicted"/>
<reference evidence="2 3" key="1">
    <citation type="submission" date="2020-08" db="EMBL/GenBank/DDBJ databases">
        <title>Sequencing the genomes of 1000 actinobacteria strains.</title>
        <authorList>
            <person name="Klenk H.-P."/>
        </authorList>
    </citation>
    <scope>NUCLEOTIDE SEQUENCE [LARGE SCALE GENOMIC DNA]</scope>
    <source>
        <strain evidence="2 3">DSM 21065</strain>
    </source>
</reference>
<dbReference type="InterPro" id="IPR021133">
    <property type="entry name" value="HEAT_type_2"/>
</dbReference>
<evidence type="ECO:0008006" key="4">
    <source>
        <dbReference type="Google" id="ProtNLM"/>
    </source>
</evidence>
<dbReference type="AlphaFoldDB" id="A0A7W9E5S9"/>
<dbReference type="InterPro" id="IPR016024">
    <property type="entry name" value="ARM-type_fold"/>
</dbReference>
<evidence type="ECO:0000256" key="1">
    <source>
        <dbReference type="SAM" id="MobiDB-lite"/>
    </source>
</evidence>
<dbReference type="EMBL" id="JACHBQ010000001">
    <property type="protein sequence ID" value="MBB5642729.1"/>
    <property type="molecule type" value="Genomic_DNA"/>
</dbReference>
<name>A0A7W9E5S9_9MICO</name>
<dbReference type="InterPro" id="IPR011989">
    <property type="entry name" value="ARM-like"/>
</dbReference>
<gene>
    <name evidence="2" type="ORF">BJ997_003277</name>
</gene>
<dbReference type="Gene3D" id="1.25.10.10">
    <property type="entry name" value="Leucine-rich Repeat Variant"/>
    <property type="match status" value="1"/>
</dbReference>
<dbReference type="Pfam" id="PF13646">
    <property type="entry name" value="HEAT_2"/>
    <property type="match status" value="1"/>
</dbReference>
<organism evidence="2 3">
    <name type="scientific">Cryobacterium roopkundense</name>
    <dbReference type="NCBI Taxonomy" id="1001240"/>
    <lineage>
        <taxon>Bacteria</taxon>
        <taxon>Bacillati</taxon>
        <taxon>Actinomycetota</taxon>
        <taxon>Actinomycetes</taxon>
        <taxon>Micrococcales</taxon>
        <taxon>Microbacteriaceae</taxon>
        <taxon>Cryobacterium</taxon>
    </lineage>
</organism>
<dbReference type="PROSITE" id="PS50077">
    <property type="entry name" value="HEAT_REPEAT"/>
    <property type="match status" value="1"/>
</dbReference>